<dbReference type="InterPro" id="IPR000276">
    <property type="entry name" value="GPCR_Rhodpsn"/>
</dbReference>
<dbReference type="Gene3D" id="1.20.1070.10">
    <property type="entry name" value="Rhodopsin 7-helix transmembrane proteins"/>
    <property type="match status" value="1"/>
</dbReference>
<feature type="compositionally biased region" description="Basic and acidic residues" evidence="7">
    <location>
        <begin position="10"/>
        <end position="23"/>
    </location>
</feature>
<feature type="compositionally biased region" description="Basic residues" evidence="7">
    <location>
        <begin position="398"/>
        <end position="416"/>
    </location>
</feature>
<evidence type="ECO:0000256" key="7">
    <source>
        <dbReference type="SAM" id="MobiDB-lite"/>
    </source>
</evidence>
<sequence length="1038" mass="118723">MGRPSKTKNQKKERAASQHRSQEEYGSVPHSFVFHRGRIGKNIQQLIQDVRRVMEPYSATSLKVRKKNSLKDFVTIAGPLGVTHFLVFTKNPTSINLRLLRLPGGPTLTFRVTQYSLIKDVVSSLKRHRMHEQQFTHPPLLVLNNFGIEGMHIKVMATMFQNMFPSINVHKVSLNTIKRCVLVNYNPDTQIMEFRHYSLKVVPVGMSKGLKKLLQEKFPNMNRLDDISELLVRDINLSESEAEQDGSHNITELPQACAGRGNMKAQQSAIGPRMTLQLIKVEEGLGQGNVLYHSFIHKTEEEIQEALARKEEKLQLKAQRRQKQEADVANKKALKQAHRKKSLAGMKRKTGQAVGGDSDAEDPGMQEQQNVDEPSDDDVEYYRQEVGEEPDEDLFPQSKKRRRRLSQSTTPKKKCKYMGSVQDQSQERTGGKTTMKHKKASQPGGQQRQPQRGSSQHLQGKLSQQQRNTRQHRKPQNLKQKQPQAAGQPRGKRQAGFRPPGSRWQGKSRLGQKQAFRGKSTFRKARHSKKQKMKTEDPSWREDFNHFQEKLWIIIILQFFFAVLGNGFTIYHFVAWERSWHPGIIFSFNLALSDLFYTISLLPLAVYYFPPKDWRYGCPFCKLDRFAFFVNLYGSTFFIACISLNRYVAIVHPFFAHERVESFHAKVVSGVIWLLAIAISAPVLHFSAVESKGNATVCLGSASVSELPVYLSYSWFLLAVGCGLPFLLTLFSCVAIVCAVRRSHGTTREEKCKVKILVSIVVLLYALFYLPFHVFRNVNLYYRVQDNANRAIYFTYQITKILVNFHVCIHPFIYAALAKNMPKCCCKRLQQQKELQEKKKNIEDGHNYVNTFFCQLIKMTVRKCPQTMEYLAFFNTIIVVTSSQSLQMLLILATFCNCIWRLESKDLPVSYKRKALCSTSCSSKGALIEKPACHAWFFQEGDGFPCQNSCRPLRRKRVSGEWRHVSLLDFSEVLGEKTLHFYLKLTATISIVLDQCLPNAGTCGSKIPACLKWGKVKQISLFPKTMTGKHFLVGFLHS</sequence>
<feature type="transmembrane region" description="Helical" evidence="8">
    <location>
        <begin position="667"/>
        <end position="686"/>
    </location>
</feature>
<dbReference type="GO" id="GO:0019843">
    <property type="term" value="F:rRNA binding"/>
    <property type="evidence" value="ECO:0007669"/>
    <property type="project" value="InterPro"/>
</dbReference>
<comment type="subcellular location">
    <subcellularLocation>
        <location evidence="1">Membrane</location>
    </subcellularLocation>
    <subcellularLocation>
        <location evidence="2">Nucleus</location>
        <location evidence="2">Nucleolus</location>
    </subcellularLocation>
</comment>
<dbReference type="AlphaFoldDB" id="V8NSZ9"/>
<dbReference type="GO" id="GO:0045031">
    <property type="term" value="F:G protein-coupled ATP receptor activity"/>
    <property type="evidence" value="ECO:0007669"/>
    <property type="project" value="InterPro"/>
</dbReference>
<dbReference type="SMART" id="SM00879">
    <property type="entry name" value="Brix"/>
    <property type="match status" value="1"/>
</dbReference>
<organism evidence="11 12">
    <name type="scientific">Ophiophagus hannah</name>
    <name type="common">King cobra</name>
    <name type="synonym">Naja hannah</name>
    <dbReference type="NCBI Taxonomy" id="8665"/>
    <lineage>
        <taxon>Eukaryota</taxon>
        <taxon>Metazoa</taxon>
        <taxon>Chordata</taxon>
        <taxon>Craniata</taxon>
        <taxon>Vertebrata</taxon>
        <taxon>Euteleostomi</taxon>
        <taxon>Lepidosauria</taxon>
        <taxon>Squamata</taxon>
        <taxon>Bifurcata</taxon>
        <taxon>Unidentata</taxon>
        <taxon>Episquamata</taxon>
        <taxon>Toxicofera</taxon>
        <taxon>Serpentes</taxon>
        <taxon>Colubroidea</taxon>
        <taxon>Elapidae</taxon>
        <taxon>Elapinae</taxon>
        <taxon>Ophiophagus</taxon>
    </lineage>
</organism>
<gene>
    <name evidence="11" type="primary">Ppan</name>
    <name evidence="11" type="ORF">L345_09419</name>
</gene>
<feature type="transmembrane region" description="Helical" evidence="8">
    <location>
        <begin position="792"/>
        <end position="817"/>
    </location>
</feature>
<keyword evidence="6" id="KW-0675">Receptor</keyword>
<dbReference type="GO" id="GO:0030594">
    <property type="term" value="F:neurotransmitter receptor activity"/>
    <property type="evidence" value="ECO:0007669"/>
    <property type="project" value="InterPro"/>
</dbReference>
<accession>V8NSZ9</accession>
<dbReference type="GO" id="GO:0005730">
    <property type="term" value="C:nucleolus"/>
    <property type="evidence" value="ECO:0007669"/>
    <property type="project" value="UniProtKB-SubCell"/>
</dbReference>
<dbReference type="InterPro" id="IPR007109">
    <property type="entry name" value="Brix"/>
</dbReference>
<feature type="transmembrane region" description="Helical" evidence="8">
    <location>
        <begin position="629"/>
        <end position="655"/>
    </location>
</feature>
<keyword evidence="5 8" id="KW-0472">Membrane</keyword>
<feature type="region of interest" description="Disordered" evidence="7">
    <location>
        <begin position="1"/>
        <end position="27"/>
    </location>
</feature>
<keyword evidence="6" id="KW-0807">Transducer</keyword>
<dbReference type="PRINTS" id="PR01157">
    <property type="entry name" value="P2YPURNOCPTR"/>
</dbReference>
<comment type="similarity">
    <text evidence="6">Belongs to the G-protein coupled receptor 1 family.</text>
</comment>
<evidence type="ECO:0000259" key="10">
    <source>
        <dbReference type="PROSITE" id="PS50833"/>
    </source>
</evidence>
<evidence type="ECO:0000256" key="2">
    <source>
        <dbReference type="ARBA" id="ARBA00004604"/>
    </source>
</evidence>
<keyword evidence="4 8" id="KW-1133">Transmembrane helix</keyword>
<dbReference type="GO" id="GO:0023041">
    <property type="term" value="P:neuronal signal transduction"/>
    <property type="evidence" value="ECO:0007669"/>
    <property type="project" value="InterPro"/>
</dbReference>
<dbReference type="Pfam" id="PF04427">
    <property type="entry name" value="Brix"/>
    <property type="match status" value="1"/>
</dbReference>
<dbReference type="PROSITE" id="PS50833">
    <property type="entry name" value="BRIX"/>
    <property type="match status" value="1"/>
</dbReference>
<dbReference type="GO" id="GO:0005886">
    <property type="term" value="C:plasma membrane"/>
    <property type="evidence" value="ECO:0007669"/>
    <property type="project" value="InterPro"/>
</dbReference>
<dbReference type="PANTHER" id="PTHR12661:SF5">
    <property type="entry name" value="SUPPRESSOR OF SWI4 1 HOMOLOG"/>
    <property type="match status" value="1"/>
</dbReference>
<evidence type="ECO:0000256" key="6">
    <source>
        <dbReference type="RuleBase" id="RU000688"/>
    </source>
</evidence>
<evidence type="ECO:0000256" key="4">
    <source>
        <dbReference type="ARBA" id="ARBA00022989"/>
    </source>
</evidence>
<keyword evidence="12" id="KW-1185">Reference proteome</keyword>
<evidence type="ECO:0000313" key="12">
    <source>
        <dbReference type="Proteomes" id="UP000018936"/>
    </source>
</evidence>
<name>V8NSZ9_OPHHA</name>
<dbReference type="InterPro" id="IPR045112">
    <property type="entry name" value="PPAN-like"/>
</dbReference>
<protein>
    <submittedName>
        <fullName evidence="11">Suppressor of SWI4 1-like protein</fullName>
    </submittedName>
</protein>
<dbReference type="GO" id="GO:0000027">
    <property type="term" value="P:ribosomal large subunit assembly"/>
    <property type="evidence" value="ECO:0007669"/>
    <property type="project" value="TreeGrafter"/>
</dbReference>
<feature type="domain" description="G-protein coupled receptors family 1 profile" evidence="9">
    <location>
        <begin position="565"/>
        <end position="814"/>
    </location>
</feature>
<dbReference type="GO" id="GO:0030687">
    <property type="term" value="C:preribosome, large subunit precursor"/>
    <property type="evidence" value="ECO:0007669"/>
    <property type="project" value="TreeGrafter"/>
</dbReference>
<keyword evidence="3 6" id="KW-0812">Transmembrane</keyword>
<feature type="compositionally biased region" description="Basic residues" evidence="7">
    <location>
        <begin position="332"/>
        <end position="350"/>
    </location>
</feature>
<feature type="compositionally biased region" description="Low complexity" evidence="7">
    <location>
        <begin position="441"/>
        <end position="456"/>
    </location>
</feature>
<keyword evidence="6" id="KW-0297">G-protein coupled receptor</keyword>
<dbReference type="PROSITE" id="PS50262">
    <property type="entry name" value="G_PROTEIN_RECEP_F1_2"/>
    <property type="match status" value="1"/>
</dbReference>
<feature type="domain" description="Brix" evidence="10">
    <location>
        <begin position="29"/>
        <end position="287"/>
    </location>
</feature>
<dbReference type="CDD" id="cd15376">
    <property type="entry name" value="7tmA_P2Y11"/>
    <property type="match status" value="1"/>
</dbReference>
<dbReference type="OrthoDB" id="10261452at2759"/>
<dbReference type="Proteomes" id="UP000018936">
    <property type="component" value="Unassembled WGS sequence"/>
</dbReference>
<feature type="region of interest" description="Disordered" evidence="7">
    <location>
        <begin position="314"/>
        <end position="539"/>
    </location>
</feature>
<comment type="caution">
    <text evidence="11">The sequence shown here is derived from an EMBL/GenBank/DDBJ whole genome shotgun (WGS) entry which is preliminary data.</text>
</comment>
<dbReference type="PANTHER" id="PTHR12661">
    <property type="entry name" value="PETER PAN-RELATED"/>
    <property type="match status" value="1"/>
</dbReference>
<feature type="compositionally biased region" description="Polar residues" evidence="7">
    <location>
        <begin position="457"/>
        <end position="468"/>
    </location>
</feature>
<feature type="transmembrane region" description="Helical" evidence="8">
    <location>
        <begin position="752"/>
        <end position="772"/>
    </location>
</feature>
<feature type="transmembrane region" description="Helical" evidence="8">
    <location>
        <begin position="870"/>
        <end position="895"/>
    </location>
</feature>
<dbReference type="Pfam" id="PF00001">
    <property type="entry name" value="7tm_1"/>
    <property type="match status" value="1"/>
</dbReference>
<dbReference type="InterPro" id="IPR027677">
    <property type="entry name" value="P2Y11_rcpt"/>
</dbReference>
<evidence type="ECO:0000313" key="11">
    <source>
        <dbReference type="EMBL" id="ETE64813.1"/>
    </source>
</evidence>
<dbReference type="InterPro" id="IPR017452">
    <property type="entry name" value="GPCR_Rhodpsn_7TM"/>
</dbReference>
<dbReference type="PRINTS" id="PR00237">
    <property type="entry name" value="GPCRRHODOPSN"/>
</dbReference>
<evidence type="ECO:0000256" key="3">
    <source>
        <dbReference type="ARBA" id="ARBA00022692"/>
    </source>
</evidence>
<dbReference type="SUPFAM" id="SSF81321">
    <property type="entry name" value="Family A G protein-coupled receptor-like"/>
    <property type="match status" value="1"/>
</dbReference>
<feature type="transmembrane region" description="Helical" evidence="8">
    <location>
        <begin position="551"/>
        <end position="574"/>
    </location>
</feature>
<dbReference type="GO" id="GO:0006364">
    <property type="term" value="P:rRNA processing"/>
    <property type="evidence" value="ECO:0007669"/>
    <property type="project" value="InterPro"/>
</dbReference>
<feature type="transmembrane region" description="Helical" evidence="8">
    <location>
        <begin position="586"/>
        <end position="609"/>
    </location>
</feature>
<proteinExistence type="inferred from homology"/>
<dbReference type="SUPFAM" id="SSF52954">
    <property type="entry name" value="Class II aaRS ABD-related"/>
    <property type="match status" value="1"/>
</dbReference>
<evidence type="ECO:0000256" key="8">
    <source>
        <dbReference type="SAM" id="Phobius"/>
    </source>
</evidence>
<evidence type="ECO:0000256" key="1">
    <source>
        <dbReference type="ARBA" id="ARBA00004370"/>
    </source>
</evidence>
<reference evidence="11 12" key="1">
    <citation type="journal article" date="2013" name="Proc. Natl. Acad. Sci. U.S.A.">
        <title>The king cobra genome reveals dynamic gene evolution and adaptation in the snake venom system.</title>
        <authorList>
            <person name="Vonk F.J."/>
            <person name="Casewell N.R."/>
            <person name="Henkel C.V."/>
            <person name="Heimberg A.M."/>
            <person name="Jansen H.J."/>
            <person name="McCleary R.J."/>
            <person name="Kerkkamp H.M."/>
            <person name="Vos R.A."/>
            <person name="Guerreiro I."/>
            <person name="Calvete J.J."/>
            <person name="Wuster W."/>
            <person name="Woods A.E."/>
            <person name="Logan J.M."/>
            <person name="Harrison R.A."/>
            <person name="Castoe T.A."/>
            <person name="de Koning A.P."/>
            <person name="Pollock D.D."/>
            <person name="Yandell M."/>
            <person name="Calderon D."/>
            <person name="Renjifo C."/>
            <person name="Currier R.B."/>
            <person name="Salgado D."/>
            <person name="Pla D."/>
            <person name="Sanz L."/>
            <person name="Hyder A.S."/>
            <person name="Ribeiro J.M."/>
            <person name="Arntzen J.W."/>
            <person name="van den Thillart G.E."/>
            <person name="Boetzer M."/>
            <person name="Pirovano W."/>
            <person name="Dirks R.P."/>
            <person name="Spaink H.P."/>
            <person name="Duboule D."/>
            <person name="McGlinn E."/>
            <person name="Kini R.M."/>
            <person name="Richardson M.K."/>
        </authorList>
    </citation>
    <scope>NUCLEOTIDE SEQUENCE</scope>
    <source>
        <tissue evidence="11">Blood</tissue>
    </source>
</reference>
<dbReference type="EMBL" id="AZIM01002095">
    <property type="protein sequence ID" value="ETE64813.1"/>
    <property type="molecule type" value="Genomic_DNA"/>
</dbReference>
<feature type="transmembrane region" description="Helical" evidence="8">
    <location>
        <begin position="715"/>
        <end position="740"/>
    </location>
</feature>
<evidence type="ECO:0000259" key="9">
    <source>
        <dbReference type="PROSITE" id="PS50262"/>
    </source>
</evidence>
<evidence type="ECO:0000256" key="5">
    <source>
        <dbReference type="ARBA" id="ARBA00023136"/>
    </source>
</evidence>
<dbReference type="PROSITE" id="PS00237">
    <property type="entry name" value="G_PROTEIN_RECEP_F1_1"/>
    <property type="match status" value="1"/>
</dbReference>
<feature type="compositionally biased region" description="Basic residues" evidence="7">
    <location>
        <begin position="520"/>
        <end position="532"/>
    </location>
</feature>